<evidence type="ECO:0000259" key="3">
    <source>
        <dbReference type="PROSITE" id="PS50110"/>
    </source>
</evidence>
<dbReference type="OrthoDB" id="7243049at2"/>
<dbReference type="CDD" id="cd00156">
    <property type="entry name" value="REC"/>
    <property type="match status" value="1"/>
</dbReference>
<keyword evidence="1 2" id="KW-0597">Phosphoprotein</keyword>
<accession>A0A0F3IW35</accession>
<evidence type="ECO:0000256" key="2">
    <source>
        <dbReference type="PROSITE-ProRule" id="PRU00169"/>
    </source>
</evidence>
<evidence type="ECO:0000313" key="5">
    <source>
        <dbReference type="Proteomes" id="UP000033774"/>
    </source>
</evidence>
<dbReference type="PANTHER" id="PTHR44591">
    <property type="entry name" value="STRESS RESPONSE REGULATOR PROTEIN 1"/>
    <property type="match status" value="1"/>
</dbReference>
<dbReference type="EMBL" id="LAJY01000029">
    <property type="protein sequence ID" value="KJV10906.1"/>
    <property type="molecule type" value="Genomic_DNA"/>
</dbReference>
<dbReference type="AlphaFoldDB" id="A0A0F3IW35"/>
<proteinExistence type="predicted"/>
<dbReference type="SMART" id="SM00448">
    <property type="entry name" value="REC"/>
    <property type="match status" value="1"/>
</dbReference>
<protein>
    <recommendedName>
        <fullName evidence="3">Response regulatory domain-containing protein</fullName>
    </recommendedName>
</protein>
<dbReference type="Pfam" id="PF00072">
    <property type="entry name" value="Response_reg"/>
    <property type="match status" value="1"/>
</dbReference>
<dbReference type="PANTHER" id="PTHR44591:SF3">
    <property type="entry name" value="RESPONSE REGULATORY DOMAIN-CONTAINING PROTEIN"/>
    <property type="match status" value="1"/>
</dbReference>
<keyword evidence="5" id="KW-1185">Reference proteome</keyword>
<dbReference type="InterPro" id="IPR001789">
    <property type="entry name" value="Sig_transdc_resp-reg_receiver"/>
</dbReference>
<reference evidence="4 5" key="1">
    <citation type="submission" date="2015-03" db="EMBL/GenBank/DDBJ databases">
        <title>Draft genome sequence of Elstera litoralis.</title>
        <authorList>
            <person name="Rahalkar M.C."/>
            <person name="Dhakephalkar P.K."/>
            <person name="Pore S.D."/>
            <person name="Arora P."/>
            <person name="Kapse N.G."/>
            <person name="Pandit P.S."/>
        </authorList>
    </citation>
    <scope>NUCLEOTIDE SEQUENCE [LARGE SCALE GENOMIC DNA]</scope>
    <source>
        <strain evidence="4 5">Dia-1</strain>
    </source>
</reference>
<dbReference type="Gene3D" id="3.40.50.2300">
    <property type="match status" value="1"/>
</dbReference>
<gene>
    <name evidence="4" type="ORF">VZ95_01845</name>
</gene>
<sequence length="132" mass="14227">MTETPVSLSILIVEDVAAVREAIALILLDAGHRIERAENGEQAEAFLRDPQYNFDVVVTDLWMPGVDGLQLLARWRSARPNTRFVVVSGGSRSMPLEVSTAAAEARGADAVVFKPFEPEELLAALTLPGPTG</sequence>
<dbReference type="SUPFAM" id="SSF52172">
    <property type="entry name" value="CheY-like"/>
    <property type="match status" value="1"/>
</dbReference>
<dbReference type="InterPro" id="IPR011006">
    <property type="entry name" value="CheY-like_superfamily"/>
</dbReference>
<dbReference type="InterPro" id="IPR050595">
    <property type="entry name" value="Bact_response_regulator"/>
</dbReference>
<evidence type="ECO:0000313" key="4">
    <source>
        <dbReference type="EMBL" id="KJV10906.1"/>
    </source>
</evidence>
<comment type="caution">
    <text evidence="4">The sequence shown here is derived from an EMBL/GenBank/DDBJ whole genome shotgun (WGS) entry which is preliminary data.</text>
</comment>
<organism evidence="4 5">
    <name type="scientific">Elstera litoralis</name>
    <dbReference type="NCBI Taxonomy" id="552518"/>
    <lineage>
        <taxon>Bacteria</taxon>
        <taxon>Pseudomonadati</taxon>
        <taxon>Pseudomonadota</taxon>
        <taxon>Alphaproteobacteria</taxon>
        <taxon>Rhodospirillales</taxon>
        <taxon>Rhodospirillaceae</taxon>
        <taxon>Elstera</taxon>
    </lineage>
</organism>
<dbReference type="Proteomes" id="UP000033774">
    <property type="component" value="Unassembled WGS sequence"/>
</dbReference>
<feature type="modified residue" description="4-aspartylphosphate" evidence="2">
    <location>
        <position position="60"/>
    </location>
</feature>
<evidence type="ECO:0000256" key="1">
    <source>
        <dbReference type="ARBA" id="ARBA00022553"/>
    </source>
</evidence>
<name>A0A0F3IW35_9PROT</name>
<dbReference type="PROSITE" id="PS50110">
    <property type="entry name" value="RESPONSE_REGULATORY"/>
    <property type="match status" value="1"/>
</dbReference>
<feature type="domain" description="Response regulatory" evidence="3">
    <location>
        <begin position="9"/>
        <end position="129"/>
    </location>
</feature>
<dbReference type="RefSeq" id="WP_045774361.1">
    <property type="nucleotide sequence ID" value="NZ_LAJY01000029.1"/>
</dbReference>
<dbReference type="GO" id="GO:0000160">
    <property type="term" value="P:phosphorelay signal transduction system"/>
    <property type="evidence" value="ECO:0007669"/>
    <property type="project" value="InterPro"/>
</dbReference>